<dbReference type="Proteomes" id="UP000603434">
    <property type="component" value="Unassembled WGS sequence"/>
</dbReference>
<reference evidence="1 2" key="1">
    <citation type="submission" date="2020-08" db="EMBL/GenBank/DDBJ databases">
        <title>Bridging the membrane lipid divide: bacteria of the FCB group superphylum have the potential to synthesize archaeal ether lipids.</title>
        <authorList>
            <person name="Villanueva L."/>
            <person name="Von Meijenfeldt F.A.B."/>
            <person name="Westbye A.B."/>
            <person name="Yadav S."/>
            <person name="Hopmans E.C."/>
            <person name="Dutilh B.E."/>
            <person name="Sinninghe Damste J.S."/>
        </authorList>
    </citation>
    <scope>NUCLEOTIDE SEQUENCE [LARGE SCALE GENOMIC DNA]</scope>
    <source>
        <strain evidence="1">NIOZ-UU30</strain>
    </source>
</reference>
<name>A0A8J6NSJ1_9BACT</name>
<evidence type="ECO:0000313" key="1">
    <source>
        <dbReference type="EMBL" id="MBC8361615.1"/>
    </source>
</evidence>
<dbReference type="EMBL" id="JACNJH010000140">
    <property type="protein sequence ID" value="MBC8361615.1"/>
    <property type="molecule type" value="Genomic_DNA"/>
</dbReference>
<proteinExistence type="predicted"/>
<sequence>MKLLSNITGFLFILLMPVMVQALDIGHAEKHEFKNNFVICQTGRQKALEQRGIKVTGDKDDLIRLTVRAYGGDYVRSGEAAALTLNGKTYQDFTVEIVEEKYLRIKTPEGTFILEAVEQ</sequence>
<organism evidence="1 2">
    <name type="scientific">Candidatus Desulfatibia profunda</name>
    <dbReference type="NCBI Taxonomy" id="2841695"/>
    <lineage>
        <taxon>Bacteria</taxon>
        <taxon>Pseudomonadati</taxon>
        <taxon>Thermodesulfobacteriota</taxon>
        <taxon>Desulfobacteria</taxon>
        <taxon>Desulfobacterales</taxon>
        <taxon>Desulfobacterales incertae sedis</taxon>
        <taxon>Candidatus Desulfatibia</taxon>
    </lineage>
</organism>
<gene>
    <name evidence="1" type="ORF">H8E23_09470</name>
</gene>
<accession>A0A8J6NSJ1</accession>
<protein>
    <submittedName>
        <fullName evidence="1">Uncharacterized protein</fullName>
    </submittedName>
</protein>
<evidence type="ECO:0000313" key="2">
    <source>
        <dbReference type="Proteomes" id="UP000603434"/>
    </source>
</evidence>
<dbReference type="AlphaFoldDB" id="A0A8J6NSJ1"/>
<comment type="caution">
    <text evidence="1">The sequence shown here is derived from an EMBL/GenBank/DDBJ whole genome shotgun (WGS) entry which is preliminary data.</text>
</comment>